<dbReference type="Pfam" id="PF06965">
    <property type="entry name" value="Na_H_antiport_1"/>
    <property type="match status" value="1"/>
</dbReference>
<feature type="transmembrane region" description="Helical" evidence="6">
    <location>
        <begin position="21"/>
        <end position="47"/>
    </location>
</feature>
<feature type="transmembrane region" description="Helical" evidence="6">
    <location>
        <begin position="379"/>
        <end position="399"/>
    </location>
</feature>
<gene>
    <name evidence="6 7" type="primary">nhaA</name>
    <name evidence="7" type="ORF">DI623_01945</name>
</gene>
<proteinExistence type="inferred from homology"/>
<keyword evidence="3 6" id="KW-0812">Transmembrane</keyword>
<feature type="transmembrane region" description="Helical" evidence="6">
    <location>
        <begin position="346"/>
        <end position="367"/>
    </location>
</feature>
<evidence type="ECO:0000313" key="7">
    <source>
        <dbReference type="EMBL" id="PZO91834.1"/>
    </source>
</evidence>
<dbReference type="GO" id="GO:0006885">
    <property type="term" value="P:regulation of pH"/>
    <property type="evidence" value="ECO:0007669"/>
    <property type="project" value="UniProtKB-UniRule"/>
</dbReference>
<comment type="caution">
    <text evidence="7">The sequence shown here is derived from an EMBL/GenBank/DDBJ whole genome shotgun (WGS) entry which is preliminary data.</text>
</comment>
<sequence>MAKTGGGPARQRGYATLLDFLATEAGAGILLILSALAALIAANIPGVAEDYFSLLHIETGPVLADKIGPMTVHLWINDGLMALFFLLVGLEIKREFIDGELARWSDRVLPMVAAGAGMLMPAIVFLLATRGQSDLAAGWAIPAATDIAFAIGVLALLGSRAPAALKLFLTTVAIVDDMGAVAIIAIAYTKGLNLAALGLAALVLVCMMLMNRAGVRSLIPYLAGFLLLWLAILSSGVHATIAGVLAALTIPISGTSDAPDAKDSPLHELEHGLHPLVAFVIVPLFGFANAGVSFAGMGADAVFAPLPLGIALGLFLGKQIGIFGAVRLAVAAGLAERPGNAGWGQIYGIALLCGIGFTMSLFIGGLAFSDPLLADEVKIGVLGGSLISAIAGFALLRFLPADRK</sequence>
<dbReference type="NCBIfam" id="TIGR00773">
    <property type="entry name" value="NhaA"/>
    <property type="match status" value="1"/>
</dbReference>
<feature type="transmembrane region" description="Helical" evidence="6">
    <location>
        <begin position="135"/>
        <end position="157"/>
    </location>
</feature>
<evidence type="ECO:0000256" key="3">
    <source>
        <dbReference type="ARBA" id="ARBA00022692"/>
    </source>
</evidence>
<feature type="transmembrane region" description="Helical" evidence="6">
    <location>
        <begin position="302"/>
        <end position="326"/>
    </location>
</feature>
<comment type="subcellular location">
    <subcellularLocation>
        <location evidence="1">Cell inner membrane</location>
        <topology evidence="1">Multi-pass membrane protein</topology>
    </subcellularLocation>
    <subcellularLocation>
        <location evidence="6">Cell membrane</location>
        <topology evidence="6">Multi-pass membrane protein</topology>
    </subcellularLocation>
</comment>
<feature type="transmembrane region" description="Helical" evidence="6">
    <location>
        <begin position="164"/>
        <end position="188"/>
    </location>
</feature>
<organism evidence="7 8">
    <name type="scientific">Sphingomonas sanxanigenens</name>
    <dbReference type="NCBI Taxonomy" id="397260"/>
    <lineage>
        <taxon>Bacteria</taxon>
        <taxon>Pseudomonadati</taxon>
        <taxon>Pseudomonadota</taxon>
        <taxon>Alphaproteobacteria</taxon>
        <taxon>Sphingomonadales</taxon>
        <taxon>Sphingomonadaceae</taxon>
        <taxon>Sphingomonas</taxon>
    </lineage>
</organism>
<comment type="catalytic activity">
    <reaction evidence="6">
        <text>Na(+)(in) + 2 H(+)(out) = Na(+)(out) + 2 H(+)(in)</text>
        <dbReference type="Rhea" id="RHEA:29251"/>
        <dbReference type="ChEBI" id="CHEBI:15378"/>
        <dbReference type="ChEBI" id="CHEBI:29101"/>
    </reaction>
</comment>
<dbReference type="GO" id="GO:0015385">
    <property type="term" value="F:sodium:proton antiporter activity"/>
    <property type="evidence" value="ECO:0007669"/>
    <property type="project" value="UniProtKB-UniRule"/>
</dbReference>
<feature type="transmembrane region" description="Helical" evidence="6">
    <location>
        <begin position="272"/>
        <end position="295"/>
    </location>
</feature>
<dbReference type="InterPro" id="IPR023171">
    <property type="entry name" value="Na/H_antiporter_dom_sf"/>
</dbReference>
<evidence type="ECO:0000256" key="2">
    <source>
        <dbReference type="ARBA" id="ARBA00022475"/>
    </source>
</evidence>
<keyword evidence="6" id="KW-0050">Antiport</keyword>
<dbReference type="HAMAP" id="MF_01844">
    <property type="entry name" value="NhaA"/>
    <property type="match status" value="1"/>
</dbReference>
<keyword evidence="2 6" id="KW-1003">Cell membrane</keyword>
<reference evidence="7 8" key="1">
    <citation type="submission" date="2017-08" db="EMBL/GenBank/DDBJ databases">
        <title>Infants hospitalized years apart are colonized by the same room-sourced microbial strains.</title>
        <authorList>
            <person name="Brooks B."/>
            <person name="Olm M.R."/>
            <person name="Firek B.A."/>
            <person name="Baker R."/>
            <person name="Thomas B.C."/>
            <person name="Morowitz M.J."/>
            <person name="Banfield J.F."/>
        </authorList>
    </citation>
    <scope>NUCLEOTIDE SEQUENCE [LARGE SCALE GENOMIC DNA]</scope>
    <source>
        <strain evidence="7">S2_018_000_R2_101</strain>
    </source>
</reference>
<protein>
    <recommendedName>
        <fullName evidence="6">Na(+)/H(+) antiporter NhaA</fullName>
    </recommendedName>
    <alternativeName>
        <fullName evidence="6">Sodium/proton antiporter NhaA</fullName>
    </alternativeName>
</protein>
<comment type="function">
    <text evidence="6">Na(+)/H(+) antiporter that extrudes sodium in exchange for external protons.</text>
</comment>
<evidence type="ECO:0000256" key="6">
    <source>
        <dbReference type="HAMAP-Rule" id="MF_01844"/>
    </source>
</evidence>
<feature type="transmembrane region" description="Helical" evidence="6">
    <location>
        <begin position="222"/>
        <end position="252"/>
    </location>
</feature>
<evidence type="ECO:0000256" key="4">
    <source>
        <dbReference type="ARBA" id="ARBA00022989"/>
    </source>
</evidence>
<dbReference type="InterPro" id="IPR004670">
    <property type="entry name" value="NhaA"/>
</dbReference>
<dbReference type="PANTHER" id="PTHR30341:SF0">
    <property type="entry name" value="NA(+)_H(+) ANTIPORTER NHAA"/>
    <property type="match status" value="1"/>
</dbReference>
<dbReference type="EMBL" id="QFNN01000004">
    <property type="protein sequence ID" value="PZO91834.1"/>
    <property type="molecule type" value="Genomic_DNA"/>
</dbReference>
<comment type="similarity">
    <text evidence="6">Belongs to the NhaA Na(+)/H(+) (TC 2.A.33) antiporter family.</text>
</comment>
<dbReference type="Gene3D" id="1.20.1530.10">
    <property type="entry name" value="Na+/H+ antiporter like domain"/>
    <property type="match status" value="1"/>
</dbReference>
<keyword evidence="6" id="KW-0915">Sodium</keyword>
<keyword evidence="6" id="KW-0739">Sodium transport</keyword>
<dbReference type="AlphaFoldDB" id="A0A2W5ABA2"/>
<feature type="transmembrane region" description="Helical" evidence="6">
    <location>
        <begin position="194"/>
        <end position="210"/>
    </location>
</feature>
<evidence type="ECO:0000256" key="1">
    <source>
        <dbReference type="ARBA" id="ARBA00004429"/>
    </source>
</evidence>
<evidence type="ECO:0000313" key="8">
    <source>
        <dbReference type="Proteomes" id="UP000249066"/>
    </source>
</evidence>
<dbReference type="NCBIfam" id="NF007111">
    <property type="entry name" value="PRK09560.1"/>
    <property type="match status" value="1"/>
</dbReference>
<feature type="transmembrane region" description="Helical" evidence="6">
    <location>
        <begin position="108"/>
        <end position="129"/>
    </location>
</feature>
<name>A0A2W5ABA2_9SPHN</name>
<keyword evidence="4 6" id="KW-1133">Transmembrane helix</keyword>
<keyword evidence="5 6" id="KW-0472">Membrane</keyword>
<accession>A0A2W5ABA2</accession>
<dbReference type="PANTHER" id="PTHR30341">
    <property type="entry name" value="SODIUM ION/PROTON ANTIPORTER NHAA-RELATED"/>
    <property type="match status" value="1"/>
</dbReference>
<dbReference type="GO" id="GO:0005886">
    <property type="term" value="C:plasma membrane"/>
    <property type="evidence" value="ECO:0007669"/>
    <property type="project" value="UniProtKB-SubCell"/>
</dbReference>
<evidence type="ECO:0000256" key="5">
    <source>
        <dbReference type="ARBA" id="ARBA00023136"/>
    </source>
</evidence>
<keyword evidence="6" id="KW-0406">Ion transport</keyword>
<dbReference type="NCBIfam" id="NF007112">
    <property type="entry name" value="PRK09561.1"/>
    <property type="match status" value="1"/>
</dbReference>
<keyword evidence="6" id="KW-0813">Transport</keyword>
<dbReference type="Proteomes" id="UP000249066">
    <property type="component" value="Unassembled WGS sequence"/>
</dbReference>